<proteinExistence type="predicted"/>
<protein>
    <submittedName>
        <fullName evidence="1">Uncharacterized protein</fullName>
    </submittedName>
</protein>
<name>A0A5D1ZZL1_GOSDA</name>
<dbReference type="Proteomes" id="UP000323506">
    <property type="component" value="Chromosome D13"/>
</dbReference>
<accession>A0A5D1ZZL1</accession>
<dbReference type="EMBL" id="CM017713">
    <property type="protein sequence ID" value="TYG38044.1"/>
    <property type="molecule type" value="Genomic_DNA"/>
</dbReference>
<reference evidence="1 2" key="1">
    <citation type="submission" date="2019-06" db="EMBL/GenBank/DDBJ databases">
        <title>WGS assembly of Gossypium darwinii.</title>
        <authorList>
            <person name="Chen Z.J."/>
            <person name="Sreedasyam A."/>
            <person name="Ando A."/>
            <person name="Song Q."/>
            <person name="De L."/>
            <person name="Hulse-Kemp A."/>
            <person name="Ding M."/>
            <person name="Ye W."/>
            <person name="Kirkbride R."/>
            <person name="Jenkins J."/>
            <person name="Plott C."/>
            <person name="Lovell J."/>
            <person name="Lin Y.-M."/>
            <person name="Vaughn R."/>
            <person name="Liu B."/>
            <person name="Li W."/>
            <person name="Simpson S."/>
            <person name="Scheffler B."/>
            <person name="Saski C."/>
            <person name="Grover C."/>
            <person name="Hu G."/>
            <person name="Conover J."/>
            <person name="Carlson J."/>
            <person name="Shu S."/>
            <person name="Boston L."/>
            <person name="Williams M."/>
            <person name="Peterson D."/>
            <person name="Mcgee K."/>
            <person name="Jones D."/>
            <person name="Wendel J."/>
            <person name="Stelly D."/>
            <person name="Grimwood J."/>
            <person name="Schmutz J."/>
        </authorList>
    </citation>
    <scope>NUCLEOTIDE SEQUENCE [LARGE SCALE GENOMIC DNA]</scope>
    <source>
        <strain evidence="1">1808015.09</strain>
    </source>
</reference>
<dbReference type="AlphaFoldDB" id="A0A5D1ZZL1"/>
<keyword evidence="2" id="KW-1185">Reference proteome</keyword>
<organism evidence="1 2">
    <name type="scientific">Gossypium darwinii</name>
    <name type="common">Darwin's cotton</name>
    <name type="synonym">Gossypium barbadense var. darwinii</name>
    <dbReference type="NCBI Taxonomy" id="34276"/>
    <lineage>
        <taxon>Eukaryota</taxon>
        <taxon>Viridiplantae</taxon>
        <taxon>Streptophyta</taxon>
        <taxon>Embryophyta</taxon>
        <taxon>Tracheophyta</taxon>
        <taxon>Spermatophyta</taxon>
        <taxon>Magnoliopsida</taxon>
        <taxon>eudicotyledons</taxon>
        <taxon>Gunneridae</taxon>
        <taxon>Pentapetalae</taxon>
        <taxon>rosids</taxon>
        <taxon>malvids</taxon>
        <taxon>Malvales</taxon>
        <taxon>Malvaceae</taxon>
        <taxon>Malvoideae</taxon>
        <taxon>Gossypium</taxon>
    </lineage>
</organism>
<sequence>MSSQLLHLNSFWGESVSSRFEWHFTLNHNSSADSSTLVDLDLHLVSPKSGSISSDNFPMKTGFCYHSGGFP</sequence>
<evidence type="ECO:0000313" key="2">
    <source>
        <dbReference type="Proteomes" id="UP000323506"/>
    </source>
</evidence>
<evidence type="ECO:0000313" key="1">
    <source>
        <dbReference type="EMBL" id="TYG38044.1"/>
    </source>
</evidence>
<gene>
    <name evidence="1" type="ORF">ES288_D13G190200v1</name>
</gene>